<dbReference type="HOGENOM" id="CLU_1767765_0_0_1"/>
<sequence length="147" mass="16588">MRDALSLLYFSPNSGITMCIKAEVGSIFRPTDEAGFFWTNWQYTLIFGRALAVQTPGGGNGASWTTFWNQQIGEILMVFNLGWTHLGDRSNTRAKQPYVDLLSHRVCFLQGEETPGTASEFEDLKTEIADKVDWVYDPAPYVFGMFL</sequence>
<reference evidence="2" key="1">
    <citation type="journal article" date="2014" name="Proc. Natl. Acad. Sci. U.S.A.">
        <title>Extensive sampling of basidiomycete genomes demonstrates inadequacy of the white-rot/brown-rot paradigm for wood decay fungi.</title>
        <authorList>
            <person name="Riley R."/>
            <person name="Salamov A.A."/>
            <person name="Brown D.W."/>
            <person name="Nagy L.G."/>
            <person name="Floudas D."/>
            <person name="Held B.W."/>
            <person name="Levasseur A."/>
            <person name="Lombard V."/>
            <person name="Morin E."/>
            <person name="Otillar R."/>
            <person name="Lindquist E.A."/>
            <person name="Sun H."/>
            <person name="LaButti K.M."/>
            <person name="Schmutz J."/>
            <person name="Jabbour D."/>
            <person name="Luo H."/>
            <person name="Baker S.E."/>
            <person name="Pisabarro A.G."/>
            <person name="Walton J.D."/>
            <person name="Blanchette R.A."/>
            <person name="Henrissat B."/>
            <person name="Martin F."/>
            <person name="Cullen D."/>
            <person name="Hibbett D.S."/>
            <person name="Grigoriev I.V."/>
        </authorList>
    </citation>
    <scope>NUCLEOTIDE SEQUENCE [LARGE SCALE GENOMIC DNA]</scope>
    <source>
        <strain evidence="2">FD-172 SS1</strain>
    </source>
</reference>
<evidence type="ECO:0000313" key="1">
    <source>
        <dbReference type="EMBL" id="KDQ08177.1"/>
    </source>
</evidence>
<accession>A0A067M8H7</accession>
<dbReference type="EMBL" id="KL198094">
    <property type="protein sequence ID" value="KDQ08177.1"/>
    <property type="molecule type" value="Genomic_DNA"/>
</dbReference>
<organism evidence="1 2">
    <name type="scientific">Botryobasidium botryosum (strain FD-172 SS1)</name>
    <dbReference type="NCBI Taxonomy" id="930990"/>
    <lineage>
        <taxon>Eukaryota</taxon>
        <taxon>Fungi</taxon>
        <taxon>Dikarya</taxon>
        <taxon>Basidiomycota</taxon>
        <taxon>Agaricomycotina</taxon>
        <taxon>Agaricomycetes</taxon>
        <taxon>Cantharellales</taxon>
        <taxon>Botryobasidiaceae</taxon>
        <taxon>Botryobasidium</taxon>
    </lineage>
</organism>
<dbReference type="AlphaFoldDB" id="A0A067M8H7"/>
<protein>
    <submittedName>
        <fullName evidence="1">Uncharacterized protein</fullName>
    </submittedName>
</protein>
<dbReference type="InParanoid" id="A0A067M8H7"/>
<evidence type="ECO:0000313" key="2">
    <source>
        <dbReference type="Proteomes" id="UP000027195"/>
    </source>
</evidence>
<dbReference type="Proteomes" id="UP000027195">
    <property type="component" value="Unassembled WGS sequence"/>
</dbReference>
<proteinExistence type="predicted"/>
<dbReference type="OrthoDB" id="2379186at2759"/>
<name>A0A067M8H7_BOTB1</name>
<keyword evidence="2" id="KW-1185">Reference proteome</keyword>
<gene>
    <name evidence="1" type="ORF">BOTBODRAFT_180085</name>
</gene>